<dbReference type="EMBL" id="EF080940">
    <property type="protein sequence ID" value="ABM66067.1"/>
    <property type="molecule type" value="mRNA"/>
</dbReference>
<evidence type="ECO:0000259" key="4">
    <source>
        <dbReference type="PROSITE" id="PS50287"/>
    </source>
</evidence>
<dbReference type="SUPFAM" id="SSF56487">
    <property type="entry name" value="SRCR-like"/>
    <property type="match status" value="1"/>
</dbReference>
<dbReference type="SMR" id="A2I5B9"/>
<reference evidence="5" key="1">
    <citation type="submission" date="2006-10" db="EMBL/GenBank/DDBJ databases">
        <title>Cloning of the neurotrypsin precursor in the mussel Mytilus galloprovincialis.</title>
        <authorList>
            <person name="Raingeard D."/>
            <person name="Cancio I."/>
            <person name="Cajaraville M.P."/>
        </authorList>
    </citation>
    <scope>NUCLEOTIDE SEQUENCE</scope>
</reference>
<keyword evidence="1 3" id="KW-1015">Disulfide bond</keyword>
<evidence type="ECO:0000256" key="1">
    <source>
        <dbReference type="ARBA" id="ARBA00023157"/>
    </source>
</evidence>
<dbReference type="PANTHER" id="PTHR48071">
    <property type="entry name" value="SRCR DOMAIN-CONTAINING PROTEIN"/>
    <property type="match status" value="1"/>
</dbReference>
<dbReference type="FunFam" id="3.10.250.10:FF:000011">
    <property type="entry name" value="Scavenger receptor class A member 5"/>
    <property type="match status" value="1"/>
</dbReference>
<dbReference type="InterPro" id="IPR001190">
    <property type="entry name" value="SRCR"/>
</dbReference>
<name>A2I5B9_MYTGA</name>
<feature type="non-terminal residue" evidence="5">
    <location>
        <position position="1"/>
    </location>
</feature>
<dbReference type="SMART" id="SM00202">
    <property type="entry name" value="SR"/>
    <property type="match status" value="1"/>
</dbReference>
<comment type="caution">
    <text evidence="3">Lacks conserved residue(s) required for the propagation of feature annotation.</text>
</comment>
<feature type="domain" description="SRCR" evidence="4">
    <location>
        <begin position="4"/>
        <end position="101"/>
    </location>
</feature>
<evidence type="ECO:0000256" key="3">
    <source>
        <dbReference type="PROSITE-ProRule" id="PRU00196"/>
    </source>
</evidence>
<feature type="disulfide bond" evidence="3">
    <location>
        <begin position="70"/>
        <end position="80"/>
    </location>
</feature>
<sequence length="151" mass="17010">STPVRLVDGSVSWEGRVEVYHGGQWGTICDDRFDRRDAQVICSMLGYSRYRAVIAVKTGSGSIMVDELACTGYENDIAQCKSHGWYTNDCHHTEDVGVACNFKSTTLRYWYHTTTLGYVTVGRYGHIPIRLTGGNRRSLMLYINGRWGNVC</sequence>
<feature type="non-terminal residue" evidence="5">
    <location>
        <position position="151"/>
    </location>
</feature>
<proteinExistence type="evidence at transcript level"/>
<dbReference type="InterPro" id="IPR036772">
    <property type="entry name" value="SRCR-like_dom_sf"/>
</dbReference>
<accession>A2I5B9</accession>
<protein>
    <submittedName>
        <fullName evidence="5">Putative neurotrypsin</fullName>
    </submittedName>
</protein>
<dbReference type="PRINTS" id="PR00258">
    <property type="entry name" value="SPERACTRCPTR"/>
</dbReference>
<keyword evidence="2" id="KW-0325">Glycoprotein</keyword>
<dbReference type="AlphaFoldDB" id="A2I5B9"/>
<evidence type="ECO:0000313" key="5">
    <source>
        <dbReference type="EMBL" id="ABM66067.1"/>
    </source>
</evidence>
<dbReference type="Gene3D" id="3.10.250.10">
    <property type="entry name" value="SRCR-like domain"/>
    <property type="match status" value="1"/>
</dbReference>
<dbReference type="PANTHER" id="PTHR48071:SF28">
    <property type="entry name" value="SRCR DOMAIN-CONTAINING PROTEIN"/>
    <property type="match status" value="1"/>
</dbReference>
<dbReference type="GO" id="GO:0016020">
    <property type="term" value="C:membrane"/>
    <property type="evidence" value="ECO:0007669"/>
    <property type="project" value="InterPro"/>
</dbReference>
<dbReference type="PROSITE" id="PS00420">
    <property type="entry name" value="SRCR_1"/>
    <property type="match status" value="1"/>
</dbReference>
<dbReference type="Pfam" id="PF00530">
    <property type="entry name" value="SRCR"/>
    <property type="match status" value="1"/>
</dbReference>
<evidence type="ECO:0000256" key="2">
    <source>
        <dbReference type="ARBA" id="ARBA00023180"/>
    </source>
</evidence>
<dbReference type="PROSITE" id="PS50287">
    <property type="entry name" value="SRCR_2"/>
    <property type="match status" value="1"/>
</dbReference>
<organism evidence="5">
    <name type="scientific">Mytilus galloprovincialis</name>
    <name type="common">Mediterranean mussel</name>
    <dbReference type="NCBI Taxonomy" id="29158"/>
    <lineage>
        <taxon>Eukaryota</taxon>
        <taxon>Metazoa</taxon>
        <taxon>Spiralia</taxon>
        <taxon>Lophotrochozoa</taxon>
        <taxon>Mollusca</taxon>
        <taxon>Bivalvia</taxon>
        <taxon>Autobranchia</taxon>
        <taxon>Pteriomorphia</taxon>
        <taxon>Mytilida</taxon>
        <taxon>Mytiloidea</taxon>
        <taxon>Mytilidae</taxon>
        <taxon>Mytilinae</taxon>
        <taxon>Mytilus</taxon>
    </lineage>
</organism>